<dbReference type="AlphaFoldDB" id="A0A0B8ZX92"/>
<dbReference type="EMBL" id="JRVC01000034">
    <property type="protein sequence ID" value="KHS41727.1"/>
    <property type="molecule type" value="Genomic_DNA"/>
</dbReference>
<evidence type="ECO:0000313" key="1">
    <source>
        <dbReference type="EMBL" id="KHS41727.1"/>
    </source>
</evidence>
<organism evidence="1 2">
    <name type="scientific">Novosphingobium subterraneum</name>
    <dbReference type="NCBI Taxonomy" id="48936"/>
    <lineage>
        <taxon>Bacteria</taxon>
        <taxon>Pseudomonadati</taxon>
        <taxon>Pseudomonadota</taxon>
        <taxon>Alphaproteobacteria</taxon>
        <taxon>Sphingomonadales</taxon>
        <taxon>Sphingomonadaceae</taxon>
        <taxon>Novosphingobium</taxon>
    </lineage>
</organism>
<accession>A0A0B8ZX92</accession>
<dbReference type="Proteomes" id="UP000031338">
    <property type="component" value="Unassembled WGS sequence"/>
</dbReference>
<sequence length="78" mass="8295">MAPHLAGQANAERLRGILNETLFYGIDHACAVIREGAEDCNIRRPLSSIGYQTPASYAKAIFAMGPGKPDPIANKAPS</sequence>
<name>A0A0B8ZX92_9SPHN</name>
<protein>
    <submittedName>
        <fullName evidence="1">Uncharacterized protein</fullName>
    </submittedName>
</protein>
<reference evidence="1 2" key="1">
    <citation type="submission" date="2014-10" db="EMBL/GenBank/DDBJ databases">
        <title>Draft genome sequence of Novosphingobium subterraneum DSM 12447.</title>
        <authorList>
            <person name="Gan H.M."/>
            <person name="Gan H.Y."/>
            <person name="Savka M.A."/>
        </authorList>
    </citation>
    <scope>NUCLEOTIDE SEQUENCE [LARGE SCALE GENOMIC DNA]</scope>
    <source>
        <strain evidence="1 2">DSM 12447</strain>
    </source>
</reference>
<proteinExistence type="predicted"/>
<evidence type="ECO:0000313" key="2">
    <source>
        <dbReference type="Proteomes" id="UP000031338"/>
    </source>
</evidence>
<keyword evidence="2" id="KW-1185">Reference proteome</keyword>
<comment type="caution">
    <text evidence="1">The sequence shown here is derived from an EMBL/GenBank/DDBJ whole genome shotgun (WGS) entry which is preliminary data.</text>
</comment>
<gene>
    <name evidence="1" type="ORF">NJ75_04447</name>
</gene>